<dbReference type="Proteomes" id="UP000634206">
    <property type="component" value="Unassembled WGS sequence"/>
</dbReference>
<reference evidence="1" key="1">
    <citation type="submission" date="2021-01" db="EMBL/GenBank/DDBJ databases">
        <title>Modified the classification status of verrucomicrobia.</title>
        <authorList>
            <person name="Feng X."/>
        </authorList>
    </citation>
    <scope>NUCLEOTIDE SEQUENCE</scope>
    <source>
        <strain evidence="1">5K15</strain>
    </source>
</reference>
<dbReference type="EMBL" id="JAENIG010000002">
    <property type="protein sequence ID" value="MBK1854049.1"/>
    <property type="molecule type" value="Genomic_DNA"/>
</dbReference>
<name>A0AAE2SBU0_9BACT</name>
<sequence>MGLLKKFRKAVKRRRSCMGLLRGPGRDLDRTFPDRRDLKRYSISPEVCIDVYWKHVNQVGDGTALSLYVLGHEVLKFDCLGPDDGHFHAEFMSPDKPRESRLFFAEKSHAAQIDRTLFELLHNVPYYLQRHPNRDVRALVFPVEKVSGLEAELRPLMLEYQERVERSCSS</sequence>
<gene>
    <name evidence="1" type="ORF">JIN83_03710</name>
</gene>
<protein>
    <submittedName>
        <fullName evidence="1">Uncharacterized protein</fullName>
    </submittedName>
</protein>
<evidence type="ECO:0000313" key="2">
    <source>
        <dbReference type="Proteomes" id="UP000634206"/>
    </source>
</evidence>
<keyword evidence="2" id="KW-1185">Reference proteome</keyword>
<organism evidence="1 2">
    <name type="scientific">Oceaniferula flava</name>
    <dbReference type="NCBI Taxonomy" id="2800421"/>
    <lineage>
        <taxon>Bacteria</taxon>
        <taxon>Pseudomonadati</taxon>
        <taxon>Verrucomicrobiota</taxon>
        <taxon>Verrucomicrobiia</taxon>
        <taxon>Verrucomicrobiales</taxon>
        <taxon>Verrucomicrobiaceae</taxon>
        <taxon>Oceaniferula</taxon>
    </lineage>
</organism>
<comment type="caution">
    <text evidence="1">The sequence shown here is derived from an EMBL/GenBank/DDBJ whole genome shotgun (WGS) entry which is preliminary data.</text>
</comment>
<evidence type="ECO:0000313" key="1">
    <source>
        <dbReference type="EMBL" id="MBK1854049.1"/>
    </source>
</evidence>
<dbReference type="RefSeq" id="WP_309488656.1">
    <property type="nucleotide sequence ID" value="NZ_JAENIG010000002.1"/>
</dbReference>
<proteinExistence type="predicted"/>
<dbReference type="AlphaFoldDB" id="A0AAE2SBU0"/>
<accession>A0AAE2SBU0</accession>